<evidence type="ECO:0000313" key="2">
    <source>
        <dbReference type="EMBL" id="SER17155.1"/>
    </source>
</evidence>
<gene>
    <name evidence="2" type="ORF">SAMN05216548_11288</name>
</gene>
<evidence type="ECO:0000259" key="1">
    <source>
        <dbReference type="Pfam" id="PF03070"/>
    </source>
</evidence>
<dbReference type="AlphaFoldDB" id="A0A1H9M122"/>
<proteinExistence type="predicted"/>
<dbReference type="PANTHER" id="PTHR43198:SF2">
    <property type="entry name" value="SI:CH1073-67J19.1-RELATED"/>
    <property type="match status" value="1"/>
</dbReference>
<dbReference type="OrthoDB" id="9777667at2"/>
<dbReference type="Gene3D" id="1.20.910.10">
    <property type="entry name" value="Heme oxygenase-like"/>
    <property type="match status" value="1"/>
</dbReference>
<dbReference type="InterPro" id="IPR004305">
    <property type="entry name" value="Thiaminase-2/PQQC"/>
</dbReference>
<dbReference type="Pfam" id="PF03070">
    <property type="entry name" value="TENA_THI-4"/>
    <property type="match status" value="1"/>
</dbReference>
<feature type="domain" description="Thiaminase-2/PQQC" evidence="1">
    <location>
        <begin position="22"/>
        <end position="225"/>
    </location>
</feature>
<name>A0A1H9M122_9HYPH</name>
<evidence type="ECO:0000313" key="3">
    <source>
        <dbReference type="Proteomes" id="UP000199647"/>
    </source>
</evidence>
<dbReference type="PANTHER" id="PTHR43198">
    <property type="entry name" value="BIFUNCTIONAL TH2 PROTEIN"/>
    <property type="match status" value="1"/>
</dbReference>
<dbReference type="CDD" id="cd19367">
    <property type="entry name" value="TenA_C_ScTHI20-like"/>
    <property type="match status" value="1"/>
</dbReference>
<protein>
    <submittedName>
        <fullName evidence="2">Thiaminase (Transcriptional activator TenA)</fullName>
    </submittedName>
</protein>
<dbReference type="InterPro" id="IPR050967">
    <property type="entry name" value="Thiamine_Salvage_TenA"/>
</dbReference>
<dbReference type="GO" id="GO:0005829">
    <property type="term" value="C:cytosol"/>
    <property type="evidence" value="ECO:0007669"/>
    <property type="project" value="TreeGrafter"/>
</dbReference>
<sequence length="232" mass="25439">MSTSIDFDTGFFGRLRAAAGDEWTGYVSHPFVRALGTGSLPEACFRRFLVQDYLFLTQFARAYGLSVYKSTNLADIRAAAAGVEAVLAEIPLHVGYCAGWGLDEASMAAEPEAPETMTYTRYVSDVGHTGDILDLTVALMPCVAGYAEVGQLLLADPATVLDGSPYGAWLRNYDSEEYKTSVRTALDKLEDLSRRYGGEARFESLSRIFLTATRLETAFWQMGLDAARPEPR</sequence>
<reference evidence="2 3" key="1">
    <citation type="submission" date="2016-10" db="EMBL/GenBank/DDBJ databases">
        <authorList>
            <person name="de Groot N.N."/>
        </authorList>
    </citation>
    <scope>NUCLEOTIDE SEQUENCE [LARGE SCALE GENOMIC DNA]</scope>
    <source>
        <strain evidence="2 3">A52C2</strain>
    </source>
</reference>
<dbReference type="SUPFAM" id="SSF48613">
    <property type="entry name" value="Heme oxygenase-like"/>
    <property type="match status" value="1"/>
</dbReference>
<dbReference type="STRING" id="1855383.SAMN05216548_11288"/>
<organism evidence="2 3">
    <name type="scientific">Faunimonas pinastri</name>
    <dbReference type="NCBI Taxonomy" id="1855383"/>
    <lineage>
        <taxon>Bacteria</taxon>
        <taxon>Pseudomonadati</taxon>
        <taxon>Pseudomonadota</taxon>
        <taxon>Alphaproteobacteria</taxon>
        <taxon>Hyphomicrobiales</taxon>
        <taxon>Afifellaceae</taxon>
        <taxon>Faunimonas</taxon>
    </lineage>
</organism>
<dbReference type="InterPro" id="IPR016084">
    <property type="entry name" value="Haem_Oase-like_multi-hlx"/>
</dbReference>
<dbReference type="EMBL" id="FOFG01000012">
    <property type="protein sequence ID" value="SER17155.1"/>
    <property type="molecule type" value="Genomic_DNA"/>
</dbReference>
<dbReference type="RefSeq" id="WP_092498051.1">
    <property type="nucleotide sequence ID" value="NZ_FOFG01000012.1"/>
</dbReference>
<keyword evidence="3" id="KW-1185">Reference proteome</keyword>
<dbReference type="Proteomes" id="UP000199647">
    <property type="component" value="Unassembled WGS sequence"/>
</dbReference>
<accession>A0A1H9M122</accession>